<gene>
    <name evidence="1" type="ORF">CGS58_13090</name>
</gene>
<dbReference type="AlphaFoldDB" id="A0A2A7AM57"/>
<evidence type="ECO:0000313" key="2">
    <source>
        <dbReference type="Proteomes" id="UP000220005"/>
    </source>
</evidence>
<name>A0A2A7AM57_9FIRM</name>
<reference evidence="1 2" key="1">
    <citation type="journal article" date="2017" name="Front. Microbiol.">
        <title>New Insights into the Diversity of the Genus Faecalibacterium.</title>
        <authorList>
            <person name="Benevides L."/>
            <person name="Burman S."/>
            <person name="Martin R."/>
            <person name="Robert V."/>
            <person name="Thomas M."/>
            <person name="Miquel S."/>
            <person name="Chain F."/>
            <person name="Sokol H."/>
            <person name="Bermudez-Humaran L.G."/>
            <person name="Morrison M."/>
            <person name="Langella P."/>
            <person name="Azevedo V.A."/>
            <person name="Chatel J.M."/>
            <person name="Soares S."/>
        </authorList>
    </citation>
    <scope>NUCLEOTIDE SEQUENCE [LARGE SCALE GENOMIC DNA]</scope>
    <source>
        <strain evidence="1 2">CNCM I 4575</strain>
    </source>
</reference>
<dbReference type="EMBL" id="NMTY01000032">
    <property type="protein sequence ID" value="PDX80153.1"/>
    <property type="molecule type" value="Genomic_DNA"/>
</dbReference>
<organism evidence="1 2">
    <name type="scientific">Faecalibacterium prausnitzii</name>
    <dbReference type="NCBI Taxonomy" id="853"/>
    <lineage>
        <taxon>Bacteria</taxon>
        <taxon>Bacillati</taxon>
        <taxon>Bacillota</taxon>
        <taxon>Clostridia</taxon>
        <taxon>Eubacteriales</taxon>
        <taxon>Oscillospiraceae</taxon>
        <taxon>Faecalibacterium</taxon>
    </lineage>
</organism>
<protein>
    <submittedName>
        <fullName evidence="1">Uncharacterized protein</fullName>
    </submittedName>
</protein>
<dbReference type="RefSeq" id="WP_097840154.1">
    <property type="nucleotide sequence ID" value="NZ_NMTY01000032.1"/>
</dbReference>
<evidence type="ECO:0000313" key="1">
    <source>
        <dbReference type="EMBL" id="PDX80153.1"/>
    </source>
</evidence>
<dbReference type="Proteomes" id="UP000220005">
    <property type="component" value="Unassembled WGS sequence"/>
</dbReference>
<sequence>MKKLTADEFATKVMATGTEIEYDNGVWMIYAHLTDDGDVKTSHLDARDLMVTTSIELSDEEGEALMNGSMDDVERQAVVEDLYPKYLEALEDME</sequence>
<comment type="caution">
    <text evidence="1">The sequence shown here is derived from an EMBL/GenBank/DDBJ whole genome shotgun (WGS) entry which is preliminary data.</text>
</comment>
<proteinExistence type="predicted"/>
<accession>A0A2A7AM57</accession>